<evidence type="ECO:0000313" key="14">
    <source>
        <dbReference type="Proteomes" id="UP000322225"/>
    </source>
</evidence>
<dbReference type="FunFam" id="1.10.246.140:FF:000003">
    <property type="entry name" value="Transcription and mRNA export factor SUS1"/>
    <property type="match status" value="1"/>
</dbReference>
<evidence type="ECO:0000256" key="12">
    <source>
        <dbReference type="HAMAP-Rule" id="MF_03046"/>
    </source>
</evidence>
<dbReference type="GO" id="GO:0006325">
    <property type="term" value="P:chromatin organization"/>
    <property type="evidence" value="ECO:0007669"/>
    <property type="project" value="UniProtKB-KW"/>
</dbReference>
<evidence type="ECO:0000256" key="6">
    <source>
        <dbReference type="ARBA" id="ARBA00023010"/>
    </source>
</evidence>
<dbReference type="GO" id="GO:0005654">
    <property type="term" value="C:nucleoplasm"/>
    <property type="evidence" value="ECO:0007669"/>
    <property type="project" value="UniProtKB-SubCell"/>
</dbReference>
<proteinExistence type="inferred from homology"/>
<evidence type="ECO:0000256" key="11">
    <source>
        <dbReference type="ARBA" id="ARBA00055458"/>
    </source>
</evidence>
<keyword evidence="10 12" id="KW-0539">Nucleus</keyword>
<evidence type="ECO:0000256" key="4">
    <source>
        <dbReference type="ARBA" id="ARBA00022853"/>
    </source>
</evidence>
<evidence type="ECO:0000256" key="10">
    <source>
        <dbReference type="ARBA" id="ARBA00023242"/>
    </source>
</evidence>
<dbReference type="GO" id="GO:0000932">
    <property type="term" value="C:P-body"/>
    <property type="evidence" value="ECO:0007669"/>
    <property type="project" value="UniProtKB-SubCell"/>
</dbReference>
<dbReference type="GO" id="GO:0006406">
    <property type="term" value="P:mRNA export from nucleus"/>
    <property type="evidence" value="ECO:0007669"/>
    <property type="project" value="UniProtKB-UniRule"/>
</dbReference>
<dbReference type="HAMAP" id="MF_03046">
    <property type="entry name" value="ENY2_Sus1"/>
    <property type="match status" value="1"/>
</dbReference>
<evidence type="ECO:0000256" key="1">
    <source>
        <dbReference type="ARBA" id="ARBA00022448"/>
    </source>
</evidence>
<keyword evidence="8 12" id="KW-0010">Activator</keyword>
<comment type="subcellular location">
    <subcellularLocation>
        <location evidence="12">Nucleus</location>
        <location evidence="12">Nucleoplasm</location>
    </subcellularLocation>
    <subcellularLocation>
        <location evidence="12">Cytoplasm</location>
        <location evidence="12">P-body</location>
    </subcellularLocation>
</comment>
<dbReference type="GO" id="GO:0006368">
    <property type="term" value="P:transcription elongation by RNA polymerase II"/>
    <property type="evidence" value="ECO:0007669"/>
    <property type="project" value="UniProtKB-UniRule"/>
</dbReference>
<dbReference type="GO" id="GO:0070390">
    <property type="term" value="C:transcription export complex 2"/>
    <property type="evidence" value="ECO:0007669"/>
    <property type="project" value="UniProtKB-UniRule"/>
</dbReference>
<evidence type="ECO:0000256" key="2">
    <source>
        <dbReference type="ARBA" id="ARBA00022490"/>
    </source>
</evidence>
<protein>
    <recommendedName>
        <fullName evidence="12">Transcription and mRNA export factor SUS1</fullName>
    </recommendedName>
</protein>
<evidence type="ECO:0000256" key="9">
    <source>
        <dbReference type="ARBA" id="ARBA00023163"/>
    </source>
</evidence>
<keyword evidence="7 12" id="KW-0805">Transcription regulation</keyword>
<dbReference type="GO" id="GO:0005643">
    <property type="term" value="C:nuclear pore"/>
    <property type="evidence" value="ECO:0007669"/>
    <property type="project" value="UniProtKB-UniRule"/>
</dbReference>
<sequence>MIVKDDQGLARHVFAFIRIIVDILHFHLAPTRITSAIIITLNIDFGIIQQSRLINRHHQPFGIAFDHTETNNNMVSTSAEQQPDEATMNAIRQRLLETGDWDRIQKLLRAQLEESGWADDLKDLAKEKARAQETPSLEGLIKEITQTAQTMVGDGVRRDVMQEIEGVLDREVDQA</sequence>
<dbReference type="GO" id="GO:0071819">
    <property type="term" value="C:DUBm complex"/>
    <property type="evidence" value="ECO:0007669"/>
    <property type="project" value="UniProtKB-UniRule"/>
</dbReference>
<keyword evidence="6 12" id="KW-0811">Translocation</keyword>
<keyword evidence="9 12" id="KW-0804">Transcription</keyword>
<dbReference type="Proteomes" id="UP000322225">
    <property type="component" value="Chromosome 12"/>
</dbReference>
<organism evidence="13 14">
    <name type="scientific">Kwoniella shandongensis</name>
    <dbReference type="NCBI Taxonomy" id="1734106"/>
    <lineage>
        <taxon>Eukaryota</taxon>
        <taxon>Fungi</taxon>
        <taxon>Dikarya</taxon>
        <taxon>Basidiomycota</taxon>
        <taxon>Agaricomycotina</taxon>
        <taxon>Tremellomycetes</taxon>
        <taxon>Tremellales</taxon>
        <taxon>Cryptococcaceae</taxon>
        <taxon>Kwoniella</taxon>
    </lineage>
</organism>
<dbReference type="GO" id="GO:0015031">
    <property type="term" value="P:protein transport"/>
    <property type="evidence" value="ECO:0007669"/>
    <property type="project" value="UniProtKB-KW"/>
</dbReference>
<keyword evidence="3 12" id="KW-0509">mRNA transport</keyword>
<comment type="function">
    <text evidence="12">Involved in mRNA export coupled transcription activation by association with both the TREX-2 and the SAGA complexes. At the promoters, SAGA is required for recruitment of the basal transcription machinery. It influences RNA polymerase II transcriptional activity through different activities such as TBP interaction and promoter selectivity, interaction with transcription activators, and chromatin modification through histone acetylation and deubiquitination. Within the SAGA complex, participates to a subcomplex required for deubiquitination of H2B and for the maintenance of steady-state H3 methylation levels. The TREX-2 complex functions in docking export-competent ribonucleoprotein particles (mRNPs) to the nuclear entrance of the nuclear pore complex (nuclear basket). TREX-2 participates in mRNA export and accurate chromatin positioning in the nucleus by tethering genes to the nuclear periphery. May also be involved in cytoplasmic mRNA decay by interaction with components of P-bodies.</text>
</comment>
<dbReference type="InterPro" id="IPR018783">
    <property type="entry name" value="TF_ENY2"/>
</dbReference>
<dbReference type="GO" id="GO:0000124">
    <property type="term" value="C:SAGA complex"/>
    <property type="evidence" value="ECO:0007669"/>
    <property type="project" value="UniProtKB-UniRule"/>
</dbReference>
<evidence type="ECO:0000313" key="13">
    <source>
        <dbReference type="EMBL" id="WWD21994.1"/>
    </source>
</evidence>
<dbReference type="InterPro" id="IPR038212">
    <property type="entry name" value="TF_EnY2_sf"/>
</dbReference>
<keyword evidence="4 12" id="KW-0156">Chromatin regulator</keyword>
<dbReference type="EMBL" id="CP144062">
    <property type="protein sequence ID" value="WWD21994.1"/>
    <property type="molecule type" value="Genomic_DNA"/>
</dbReference>
<name>A0AAJ8LQC7_9TREE</name>
<comment type="function">
    <text evidence="11">Involved in mRNA export coupled transcription activation by association with both the TREX-2 and the SAGA complexes. At the promoters, SAGA is required for recruitment of the basal transcription machinery. It influences RNA polymerase II transcriptional activity through different activities such as TBP interaction and promoter selectivity, interaction with transcription activators, and chromatin modification through histone acetylation and deubiquitination. Within the SAGA complex, participates in a subcomplex required for deubiquitination of H2B and for the maintenance of steady-state H3 methylation levels. The TREX-2 complex functions in docking export-competent ribonucleoprotein particles (mRNPs) to the nuclear entrance of the nuclear pore complex (nuclear basket). TREX-2 participates in mRNA export and accurate chromatin positioning in the nucleus by tethering genes to the nuclear periphery. May also be involved in cytoplasmic mRNA decay by interaction with components of P-bodies.</text>
</comment>
<keyword evidence="14" id="KW-1185">Reference proteome</keyword>
<evidence type="ECO:0000256" key="3">
    <source>
        <dbReference type="ARBA" id="ARBA00022816"/>
    </source>
</evidence>
<dbReference type="Pfam" id="PF10163">
    <property type="entry name" value="EnY2"/>
    <property type="match status" value="1"/>
</dbReference>
<keyword evidence="2 12" id="KW-0963">Cytoplasm</keyword>
<reference evidence="13" key="1">
    <citation type="submission" date="2017-08" db="EMBL/GenBank/DDBJ databases">
        <authorList>
            <person name="Cuomo C."/>
            <person name="Billmyre B."/>
            <person name="Heitman J."/>
        </authorList>
    </citation>
    <scope>NUCLEOTIDE SEQUENCE</scope>
    <source>
        <strain evidence="13">CBS 12478</strain>
    </source>
</reference>
<accession>A0AAJ8LQC7</accession>
<comment type="similarity">
    <text evidence="12">Belongs to the ENY2 family.</text>
</comment>
<evidence type="ECO:0000256" key="5">
    <source>
        <dbReference type="ARBA" id="ARBA00022927"/>
    </source>
</evidence>
<evidence type="ECO:0000256" key="8">
    <source>
        <dbReference type="ARBA" id="ARBA00023159"/>
    </source>
</evidence>
<dbReference type="GO" id="GO:0003713">
    <property type="term" value="F:transcription coactivator activity"/>
    <property type="evidence" value="ECO:0007669"/>
    <property type="project" value="UniProtKB-UniRule"/>
</dbReference>
<gene>
    <name evidence="12" type="primary">SUS1</name>
    <name evidence="13" type="ORF">CI109_106482</name>
</gene>
<keyword evidence="1 12" id="KW-0813">Transport</keyword>
<dbReference type="PANTHER" id="PTHR12514">
    <property type="entry name" value="ENHANCER OF YELLOW 2 TRANSCRIPTION FACTOR"/>
    <property type="match status" value="1"/>
</dbReference>
<reference evidence="13" key="2">
    <citation type="submission" date="2024-01" db="EMBL/GenBank/DDBJ databases">
        <title>Comparative genomics of Cryptococcus and Kwoniella reveals pathogenesis evolution and contrasting modes of karyotype evolution via chromosome fusion or intercentromeric recombination.</title>
        <authorList>
            <person name="Coelho M.A."/>
            <person name="David-Palma M."/>
            <person name="Shea T."/>
            <person name="Bowers K."/>
            <person name="McGinley-Smith S."/>
            <person name="Mohammad A.W."/>
            <person name="Gnirke A."/>
            <person name="Yurkov A.M."/>
            <person name="Nowrousian M."/>
            <person name="Sun S."/>
            <person name="Cuomo C.A."/>
            <person name="Heitman J."/>
        </authorList>
    </citation>
    <scope>NUCLEOTIDE SEQUENCE</scope>
    <source>
        <strain evidence="13">CBS 12478</strain>
    </source>
</reference>
<dbReference type="Gene3D" id="1.10.246.140">
    <property type="match status" value="1"/>
</dbReference>
<comment type="subunit">
    <text evidence="12">Component of the nuclear pore complex (NPC)-associated TREX-2 complex (transcription and export complex 2), composed of at least SUS1, SAC3, THP1, SEM1, and CDC31. TREX-2 contains 2 SUS1 chains. The TREX-2 complex interacts with the nucleoporin NUP1. Component of the 1.8 MDa SAGA transcription coactivator-HAT complex. SAGA is built of 5 distinct domains with specialized functions. Within the SAGA complex, SUS1, SGF11, SGF73 and UBP8 form an additional subcomplex of SAGA called the DUB module (deubiquitination module). Interacts directly with THP1, SAC3, SGF11, and with the RNA polymerase II.</text>
</comment>
<dbReference type="AlphaFoldDB" id="A0AAJ8LQC7"/>
<keyword evidence="5 12" id="KW-0653">Protein transport</keyword>
<evidence type="ECO:0000256" key="7">
    <source>
        <dbReference type="ARBA" id="ARBA00023015"/>
    </source>
</evidence>